<evidence type="ECO:0000256" key="4">
    <source>
        <dbReference type="ARBA" id="ARBA00022692"/>
    </source>
</evidence>
<dbReference type="InterPro" id="IPR021368">
    <property type="entry name" value="T7SS_EccE"/>
</dbReference>
<comment type="similarity">
    <text evidence="2">Belongs to the EccE family.</text>
</comment>
<dbReference type="Proteomes" id="UP001501183">
    <property type="component" value="Unassembled WGS sequence"/>
</dbReference>
<evidence type="ECO:0000256" key="6">
    <source>
        <dbReference type="ARBA" id="ARBA00023136"/>
    </source>
</evidence>
<name>A0ABP8P8G2_9NOCA</name>
<keyword evidence="10" id="KW-1185">Reference proteome</keyword>
<dbReference type="EMBL" id="BAABFB010000054">
    <property type="protein sequence ID" value="GAA4483584.1"/>
    <property type="molecule type" value="Genomic_DNA"/>
</dbReference>
<comment type="caution">
    <text evidence="9">The sequence shown here is derived from an EMBL/GenBank/DDBJ whole genome shotgun (WGS) entry which is preliminary data.</text>
</comment>
<evidence type="ECO:0000313" key="9">
    <source>
        <dbReference type="EMBL" id="GAA4483584.1"/>
    </source>
</evidence>
<evidence type="ECO:0000313" key="10">
    <source>
        <dbReference type="Proteomes" id="UP001501183"/>
    </source>
</evidence>
<keyword evidence="4 7" id="KW-0812">Transmembrane</keyword>
<comment type="subcellular location">
    <subcellularLocation>
        <location evidence="1">Cell membrane</location>
    </subcellularLocation>
</comment>
<keyword evidence="3" id="KW-1003">Cell membrane</keyword>
<feature type="domain" description="Type VII secretion system protein EccE" evidence="8">
    <location>
        <begin position="168"/>
        <end position="264"/>
    </location>
</feature>
<evidence type="ECO:0000256" key="2">
    <source>
        <dbReference type="ARBA" id="ARBA00007759"/>
    </source>
</evidence>
<protein>
    <submittedName>
        <fullName evidence="9">Type VII secretion protein EccE</fullName>
    </submittedName>
</protein>
<evidence type="ECO:0000256" key="7">
    <source>
        <dbReference type="SAM" id="Phobius"/>
    </source>
</evidence>
<evidence type="ECO:0000256" key="3">
    <source>
        <dbReference type="ARBA" id="ARBA00022475"/>
    </source>
</evidence>
<accession>A0ABP8P8G2</accession>
<gene>
    <name evidence="9" type="primary">eccE</name>
    <name evidence="9" type="ORF">GCM10023094_35380</name>
</gene>
<dbReference type="Pfam" id="PF11203">
    <property type="entry name" value="EccE"/>
    <property type="match status" value="1"/>
</dbReference>
<keyword evidence="6 7" id="KW-0472">Membrane</keyword>
<dbReference type="InterPro" id="IPR050051">
    <property type="entry name" value="EccE_dom"/>
</dbReference>
<evidence type="ECO:0000259" key="8">
    <source>
        <dbReference type="Pfam" id="PF11203"/>
    </source>
</evidence>
<keyword evidence="5 7" id="KW-1133">Transmembrane helix</keyword>
<evidence type="ECO:0000256" key="5">
    <source>
        <dbReference type="ARBA" id="ARBA00022989"/>
    </source>
</evidence>
<organism evidence="9 10">
    <name type="scientific">Rhodococcus olei</name>
    <dbReference type="NCBI Taxonomy" id="2161675"/>
    <lineage>
        <taxon>Bacteria</taxon>
        <taxon>Bacillati</taxon>
        <taxon>Actinomycetota</taxon>
        <taxon>Actinomycetes</taxon>
        <taxon>Mycobacteriales</taxon>
        <taxon>Nocardiaceae</taxon>
        <taxon>Rhodococcus</taxon>
    </lineage>
</organism>
<feature type="transmembrane region" description="Helical" evidence="7">
    <location>
        <begin position="7"/>
        <end position="24"/>
    </location>
</feature>
<proteinExistence type="inferred from homology"/>
<reference evidence="10" key="1">
    <citation type="journal article" date="2019" name="Int. J. Syst. Evol. Microbiol.">
        <title>The Global Catalogue of Microorganisms (GCM) 10K type strain sequencing project: providing services to taxonomists for standard genome sequencing and annotation.</title>
        <authorList>
            <consortium name="The Broad Institute Genomics Platform"/>
            <consortium name="The Broad Institute Genome Sequencing Center for Infectious Disease"/>
            <person name="Wu L."/>
            <person name="Ma J."/>
        </authorList>
    </citation>
    <scope>NUCLEOTIDE SEQUENCE [LARGE SCALE GENOMIC DNA]</scope>
    <source>
        <strain evidence="10">JCM 32206</strain>
    </source>
</reference>
<sequence>MWPPAPVRAVVTAQVVAVVAGALGSGVGLIWWQAAILAALAAAVTLLPVRGRILLDWASAAVRVRHSDPEAFAATKFRTDDGLDVGLCWTAGTVCTVIEMLAAPGSLTRLGRDEATDCPEVPLRVLAESLFQQGISLAGIDVIGHGRRVAPDSPVAGVYDDLIGPLAATADRTVWLVVRFEATAQPGAVRRRGGGRSGAARAVSVASQRIVRALAERGTESLILTAPAIAAVAETISGGAAFDEAGRSRAHVPVRDGCNTGYAIDPRVLGDRLADVWATRSRTTTVTVRLRPGSSSNEVRVAASCRFTTESVPRRSTLPGLVPTTREPAALRSHLPGAHPDLDSLTTFTTVTPRHLDTLTVPVAGCGQLIGSDATGRAVTVRVAGPEVRRVDVVGEPYLAQQVVLRAVAIGERIAVHSTDPESWRSLVGSVADPDRLTLVDRPAARGTAVTAVVFDGTEPVPLPDTVTAIVVREAPPVDAAPVSIVQPGLRGGRIILWSNGSRTELRLVTIAAETAYLGRPLGASVPLAVG</sequence>
<evidence type="ECO:0000256" key="1">
    <source>
        <dbReference type="ARBA" id="ARBA00004236"/>
    </source>
</evidence>
<dbReference type="NCBIfam" id="TIGR03923">
    <property type="entry name" value="T7SS_EccE"/>
    <property type="match status" value="1"/>
</dbReference>